<evidence type="ECO:0000313" key="3">
    <source>
        <dbReference type="EMBL" id="KAF3890052.1"/>
    </source>
</evidence>
<feature type="domain" description="CRISPR type III-associated protein" evidence="2">
    <location>
        <begin position="28"/>
        <end position="229"/>
    </location>
</feature>
<dbReference type="InterPro" id="IPR005537">
    <property type="entry name" value="RAMP_III_fam"/>
</dbReference>
<comment type="caution">
    <text evidence="3">The sequence shown here is derived from an EMBL/GenBank/DDBJ whole genome shotgun (WGS) entry which is preliminary data.</text>
</comment>
<gene>
    <name evidence="3" type="ORF">DA73_0400034785</name>
</gene>
<evidence type="ECO:0000256" key="1">
    <source>
        <dbReference type="ARBA" id="ARBA00023118"/>
    </source>
</evidence>
<dbReference type="Pfam" id="PF03787">
    <property type="entry name" value="RAMPs"/>
    <property type="match status" value="1"/>
</dbReference>
<reference evidence="3" key="1">
    <citation type="journal article" date="2015" name="Genome Announc.">
        <title>Draft Genome Sequence of Tolypothrix boutellei Strain VB521301.</title>
        <authorList>
            <person name="Chandrababunaidu M.M."/>
            <person name="Singh D."/>
            <person name="Sen D."/>
            <person name="Bhan S."/>
            <person name="Das S."/>
            <person name="Gupta A."/>
            <person name="Adhikary S.P."/>
            <person name="Tripathy S."/>
        </authorList>
    </citation>
    <scope>NUCLEOTIDE SEQUENCE</scope>
    <source>
        <strain evidence="3">VB521301</strain>
    </source>
</reference>
<reference evidence="3" key="2">
    <citation type="submission" date="2019-11" db="EMBL/GenBank/DDBJ databases">
        <title>Improved Assembly of Tolypothrix boutellei genome.</title>
        <authorList>
            <person name="Sarangi A.N."/>
            <person name="Mukherjee M."/>
            <person name="Ghosh S."/>
            <person name="Singh D."/>
            <person name="Das A."/>
            <person name="Kant S."/>
            <person name="Prusty A."/>
            <person name="Tripathy S."/>
        </authorList>
    </citation>
    <scope>NUCLEOTIDE SEQUENCE</scope>
    <source>
        <strain evidence="3">VB521301</strain>
    </source>
</reference>
<keyword evidence="1" id="KW-0051">Antiviral defense</keyword>
<protein>
    <recommendedName>
        <fullName evidence="2">CRISPR type III-associated protein domain-containing protein</fullName>
    </recommendedName>
</protein>
<evidence type="ECO:0000259" key="2">
    <source>
        <dbReference type="Pfam" id="PF03787"/>
    </source>
</evidence>
<name>A0A8S9TEJ8_9CYAN</name>
<proteinExistence type="predicted"/>
<dbReference type="Proteomes" id="UP000029738">
    <property type="component" value="Unassembled WGS sequence"/>
</dbReference>
<keyword evidence="4" id="KW-1185">Reference proteome</keyword>
<dbReference type="EMBL" id="JHEG04000001">
    <property type="protein sequence ID" value="KAF3890052.1"/>
    <property type="molecule type" value="Genomic_DNA"/>
</dbReference>
<organism evidence="3 4">
    <name type="scientific">Tolypothrix bouteillei VB521301</name>
    <dbReference type="NCBI Taxonomy" id="1479485"/>
    <lineage>
        <taxon>Bacteria</taxon>
        <taxon>Bacillati</taxon>
        <taxon>Cyanobacteriota</taxon>
        <taxon>Cyanophyceae</taxon>
        <taxon>Nostocales</taxon>
        <taxon>Tolypothrichaceae</taxon>
        <taxon>Tolypothrix</taxon>
    </lineage>
</organism>
<evidence type="ECO:0000313" key="4">
    <source>
        <dbReference type="Proteomes" id="UP000029738"/>
    </source>
</evidence>
<sequence>MKVITVSLYTQQPLLATSFQGDPNSDISYSYIPGSMIRGGVIGRYLKQHGLQELDLDNDEVKRLFFDANSTKYLNAYLLSNECNRTLPIVRSWFKEKDAELNDELPEIRIFDFGIEQSDELDNPKFIGEGFCIKKSDSITLYKEKRRINIHNQRDRKQGRSTQIKRNPQTNQLQGEGEIFRYEAIDRQQTFQAVIICSNDTDANFLMELLQKSEDIWLGGSRTAGYGHIKISNVKLSTNWDEVHISPDTRIESDCFTVTLLSDLILRDEWGQYAIIPPSACNKNPAPLTQEIEKILGMGTKLQYIRSYASSTLVGGFNRKWGLPLPQVAAFAAGSVFVFEQLDITPDAIRDIEARGIGERRNEGFGRVAINWLDKSRYRVHLPSKNSKDKPELQEDFSHTLAAQMAERLLDQKIERALQNFIARKKIEGDISNSQLSRIQIIARQALSTGDCNLVLSLLNNLPSYAQGQLERAKIYPSEKNSSLKHQLDEWLKNAESWTWVSNKQDLTVNVANIERSITDEFAKQSKLAEKYTLRLIMALAKKAMKEIK</sequence>
<dbReference type="GO" id="GO:0051607">
    <property type="term" value="P:defense response to virus"/>
    <property type="evidence" value="ECO:0007669"/>
    <property type="project" value="UniProtKB-KW"/>
</dbReference>
<accession>A0A8S9TEJ8</accession>
<dbReference type="AlphaFoldDB" id="A0A8S9TEJ8"/>
<dbReference type="RefSeq" id="WP_038071723.1">
    <property type="nucleotide sequence ID" value="NZ_JHEG04000001.1"/>
</dbReference>